<dbReference type="InterPro" id="IPR001128">
    <property type="entry name" value="Cyt_P450"/>
</dbReference>
<dbReference type="PANTHER" id="PTHR24305:SF157">
    <property type="entry name" value="N-ACETYLTRYPTOPHAN 6-HYDROXYLASE IVOC-RELATED"/>
    <property type="match status" value="1"/>
</dbReference>
<dbReference type="PRINTS" id="PR00463">
    <property type="entry name" value="EP450I"/>
</dbReference>
<evidence type="ECO:0008006" key="10">
    <source>
        <dbReference type="Google" id="ProtNLM"/>
    </source>
</evidence>
<dbReference type="CDD" id="cd11062">
    <property type="entry name" value="CYP58-like"/>
    <property type="match status" value="1"/>
</dbReference>
<dbReference type="SUPFAM" id="SSF48264">
    <property type="entry name" value="Cytochrome P450"/>
    <property type="match status" value="1"/>
</dbReference>
<dbReference type="InterPro" id="IPR002401">
    <property type="entry name" value="Cyt_P450_E_grp-I"/>
</dbReference>
<evidence type="ECO:0000256" key="7">
    <source>
        <dbReference type="PIRSR" id="PIRSR602401-1"/>
    </source>
</evidence>
<dbReference type="PRINTS" id="PR00385">
    <property type="entry name" value="P450"/>
</dbReference>
<dbReference type="PANTHER" id="PTHR24305">
    <property type="entry name" value="CYTOCHROME P450"/>
    <property type="match status" value="1"/>
</dbReference>
<evidence type="ECO:0000256" key="2">
    <source>
        <dbReference type="ARBA" id="ARBA00010617"/>
    </source>
</evidence>
<keyword evidence="7" id="KW-0349">Heme</keyword>
<sequence>MHDQYGPIVRINPDELHIRDSKQYEVVYSGKRDKWPPAATMAGMEMQTFATVPHDLHRKRRAANMPLMGKRVIVDAVPLIHSKASKLRDAFDAAAGSGQPLELGVTCLAYTTDVVGEHFSQQSLGMQDDSRKARQWKTATHMIATMTPVIKQFPWFLKPALLLPPAVMDKMAPDMAALLGVHRDMQVRAKAFLDEVRHKPANHSGYEKHDRPATLFHSIYEHPGPPEEKSVTRLFQEGVNVIIAGSETTARVLTRALYELTVNRDALIKTRHELRDTATRLDRSVEELTLTELEHLPWLAAVIKEALRIAAIPTSRLPLQAHEPLQYKQWTTPAMTPVSLTPYDVLYDPDIFPEPSSFQPDRWLTASDDGTLELHTALERFFVIFGKGPRMCQGINLAYAELYLALAILITSFDLDLFDVVKERDIDYTADCFLGETRADSPGVRVLVKKIGPEGA</sequence>
<accession>A0AAV9J9I0</accession>
<organism evidence="8 9">
    <name type="scientific">Oleoguttula mirabilis</name>
    <dbReference type="NCBI Taxonomy" id="1507867"/>
    <lineage>
        <taxon>Eukaryota</taxon>
        <taxon>Fungi</taxon>
        <taxon>Dikarya</taxon>
        <taxon>Ascomycota</taxon>
        <taxon>Pezizomycotina</taxon>
        <taxon>Dothideomycetes</taxon>
        <taxon>Dothideomycetidae</taxon>
        <taxon>Mycosphaerellales</taxon>
        <taxon>Teratosphaeriaceae</taxon>
        <taxon>Oleoguttula</taxon>
    </lineage>
</organism>
<evidence type="ECO:0000313" key="8">
    <source>
        <dbReference type="EMBL" id="KAK4541403.1"/>
    </source>
</evidence>
<keyword evidence="4" id="KW-0560">Oxidoreductase</keyword>
<evidence type="ECO:0000256" key="6">
    <source>
        <dbReference type="ARBA" id="ARBA00023033"/>
    </source>
</evidence>
<dbReference type="InterPro" id="IPR036396">
    <property type="entry name" value="Cyt_P450_sf"/>
</dbReference>
<name>A0AAV9J9I0_9PEZI</name>
<dbReference type="Gene3D" id="1.10.630.10">
    <property type="entry name" value="Cytochrome P450"/>
    <property type="match status" value="1"/>
</dbReference>
<dbReference type="GO" id="GO:0016705">
    <property type="term" value="F:oxidoreductase activity, acting on paired donors, with incorporation or reduction of molecular oxygen"/>
    <property type="evidence" value="ECO:0007669"/>
    <property type="project" value="InterPro"/>
</dbReference>
<comment type="similarity">
    <text evidence="2">Belongs to the cytochrome P450 family.</text>
</comment>
<keyword evidence="3 7" id="KW-0479">Metal-binding</keyword>
<reference evidence="8 9" key="1">
    <citation type="submission" date="2021-11" db="EMBL/GenBank/DDBJ databases">
        <title>Black yeast isolated from Biological Soil Crust.</title>
        <authorList>
            <person name="Kurbessoian T."/>
        </authorList>
    </citation>
    <scope>NUCLEOTIDE SEQUENCE [LARGE SCALE GENOMIC DNA]</scope>
    <source>
        <strain evidence="8 9">CCFEE 5522</strain>
    </source>
</reference>
<comment type="caution">
    <text evidence="8">The sequence shown here is derived from an EMBL/GenBank/DDBJ whole genome shotgun (WGS) entry which is preliminary data.</text>
</comment>
<keyword evidence="5 7" id="KW-0408">Iron</keyword>
<dbReference type="AlphaFoldDB" id="A0AAV9J9I0"/>
<dbReference type="GO" id="GO:0005506">
    <property type="term" value="F:iron ion binding"/>
    <property type="evidence" value="ECO:0007669"/>
    <property type="project" value="InterPro"/>
</dbReference>
<dbReference type="Pfam" id="PF00067">
    <property type="entry name" value="p450"/>
    <property type="match status" value="1"/>
</dbReference>
<dbReference type="Proteomes" id="UP001324427">
    <property type="component" value="Unassembled WGS sequence"/>
</dbReference>
<proteinExistence type="inferred from homology"/>
<protein>
    <recommendedName>
        <fullName evidence="10">Cytochrome P450</fullName>
    </recommendedName>
</protein>
<dbReference type="EMBL" id="JAVFHQ010000053">
    <property type="protein sequence ID" value="KAK4541403.1"/>
    <property type="molecule type" value="Genomic_DNA"/>
</dbReference>
<evidence type="ECO:0000256" key="1">
    <source>
        <dbReference type="ARBA" id="ARBA00001971"/>
    </source>
</evidence>
<evidence type="ECO:0000256" key="3">
    <source>
        <dbReference type="ARBA" id="ARBA00022723"/>
    </source>
</evidence>
<comment type="cofactor">
    <cofactor evidence="1 7">
        <name>heme</name>
        <dbReference type="ChEBI" id="CHEBI:30413"/>
    </cofactor>
</comment>
<evidence type="ECO:0000313" key="9">
    <source>
        <dbReference type="Proteomes" id="UP001324427"/>
    </source>
</evidence>
<keyword evidence="9" id="KW-1185">Reference proteome</keyword>
<dbReference type="GO" id="GO:0004497">
    <property type="term" value="F:monooxygenase activity"/>
    <property type="evidence" value="ECO:0007669"/>
    <property type="project" value="UniProtKB-KW"/>
</dbReference>
<dbReference type="GO" id="GO:0020037">
    <property type="term" value="F:heme binding"/>
    <property type="evidence" value="ECO:0007669"/>
    <property type="project" value="InterPro"/>
</dbReference>
<evidence type="ECO:0000256" key="5">
    <source>
        <dbReference type="ARBA" id="ARBA00023004"/>
    </source>
</evidence>
<feature type="binding site" description="axial binding residue" evidence="7">
    <location>
        <position position="392"/>
    </location>
    <ligand>
        <name>heme</name>
        <dbReference type="ChEBI" id="CHEBI:30413"/>
    </ligand>
    <ligandPart>
        <name>Fe</name>
        <dbReference type="ChEBI" id="CHEBI:18248"/>
    </ligandPart>
</feature>
<dbReference type="InterPro" id="IPR050121">
    <property type="entry name" value="Cytochrome_P450_monoxygenase"/>
</dbReference>
<evidence type="ECO:0000256" key="4">
    <source>
        <dbReference type="ARBA" id="ARBA00023002"/>
    </source>
</evidence>
<keyword evidence="6" id="KW-0503">Monooxygenase</keyword>
<gene>
    <name evidence="8" type="ORF">LTR36_008004</name>
</gene>